<dbReference type="AlphaFoldDB" id="A0A5S6QU28"/>
<protein>
    <submittedName>
        <fullName evidence="2">Uncharacterized protein</fullName>
    </submittedName>
</protein>
<name>A0A5S6QU28_TRIMR</name>
<keyword evidence="1" id="KW-1185">Reference proteome</keyword>
<dbReference type="STRING" id="70415.A0A5S6QU28"/>
<organism evidence="1 2">
    <name type="scientific">Trichuris muris</name>
    <name type="common">Mouse whipworm</name>
    <dbReference type="NCBI Taxonomy" id="70415"/>
    <lineage>
        <taxon>Eukaryota</taxon>
        <taxon>Metazoa</taxon>
        <taxon>Ecdysozoa</taxon>
        <taxon>Nematoda</taxon>
        <taxon>Enoplea</taxon>
        <taxon>Dorylaimia</taxon>
        <taxon>Trichinellida</taxon>
        <taxon>Trichuridae</taxon>
        <taxon>Trichuris</taxon>
    </lineage>
</organism>
<reference evidence="2" key="1">
    <citation type="submission" date="2019-12" db="UniProtKB">
        <authorList>
            <consortium name="WormBaseParasite"/>
        </authorList>
    </citation>
    <scope>IDENTIFICATION</scope>
</reference>
<evidence type="ECO:0000313" key="2">
    <source>
        <dbReference type="WBParaSite" id="TMUE_3000010725.1"/>
    </source>
</evidence>
<evidence type="ECO:0000313" key="1">
    <source>
        <dbReference type="Proteomes" id="UP000046395"/>
    </source>
</evidence>
<proteinExistence type="predicted"/>
<dbReference type="WBParaSite" id="TMUE_3000010725.1">
    <property type="protein sequence ID" value="TMUE_3000010725.1"/>
    <property type="gene ID" value="WBGene00285504"/>
</dbReference>
<sequence length="153" mass="17222">MDALRRMPTGNLNQRLASFLLSQHTTPCVTTGRSPAELLINHRLNMRLDHLHPDFTCERQRKIDNIKTSNAPRKLKADQPQLVKNCSTGSRWTPGVITEPSDLYGQQLFISNVVDLVTKQAYNHSIGILRVVHGTGKYPDFKHEEPVIAEAIA</sequence>
<accession>A0A5S6QU28</accession>
<dbReference type="Proteomes" id="UP000046395">
    <property type="component" value="Unassembled WGS sequence"/>
</dbReference>